<keyword evidence="7 12" id="KW-0143">Chaperone</keyword>
<dbReference type="SUPFAM" id="SSF54534">
    <property type="entry name" value="FKBP-like"/>
    <property type="match status" value="1"/>
</dbReference>
<evidence type="ECO:0000313" key="17">
    <source>
        <dbReference type="Proteomes" id="UP001321861"/>
    </source>
</evidence>
<proteinExistence type="inferred from homology"/>
<dbReference type="PROSITE" id="PS50059">
    <property type="entry name" value="FKBP_PPIASE"/>
    <property type="match status" value="1"/>
</dbReference>
<dbReference type="FunFam" id="3.10.50.40:FF:000001">
    <property type="entry name" value="Trigger factor"/>
    <property type="match status" value="1"/>
</dbReference>
<dbReference type="InterPro" id="IPR001179">
    <property type="entry name" value="PPIase_FKBP_dom"/>
</dbReference>
<dbReference type="EC" id="5.2.1.8" evidence="3 12"/>
<dbReference type="Proteomes" id="UP001321861">
    <property type="component" value="Chromosome"/>
</dbReference>
<name>A0AAU9DEF1_9LACO</name>
<dbReference type="PANTHER" id="PTHR30560:SF3">
    <property type="entry name" value="TRIGGER FACTOR-LIKE PROTEIN TIG, CHLOROPLASTIC"/>
    <property type="match status" value="1"/>
</dbReference>
<dbReference type="GO" id="GO:0005737">
    <property type="term" value="C:cytoplasm"/>
    <property type="evidence" value="ECO:0007669"/>
    <property type="project" value="UniProtKB-SubCell"/>
</dbReference>
<evidence type="ECO:0000256" key="4">
    <source>
        <dbReference type="ARBA" id="ARBA00016902"/>
    </source>
</evidence>
<dbReference type="GO" id="GO:0044183">
    <property type="term" value="F:protein folding chaperone"/>
    <property type="evidence" value="ECO:0007669"/>
    <property type="project" value="TreeGrafter"/>
</dbReference>
<keyword evidence="17" id="KW-1185">Reference proteome</keyword>
<dbReference type="SUPFAM" id="SSF102735">
    <property type="entry name" value="Trigger factor ribosome-binding domain"/>
    <property type="match status" value="1"/>
</dbReference>
<dbReference type="NCBIfam" id="TIGR00115">
    <property type="entry name" value="tig"/>
    <property type="match status" value="1"/>
</dbReference>
<evidence type="ECO:0000256" key="1">
    <source>
        <dbReference type="ARBA" id="ARBA00000971"/>
    </source>
</evidence>
<keyword evidence="12" id="KW-0963">Cytoplasm</keyword>
<keyword evidence="6 12" id="KW-0697">Rotamase</keyword>
<dbReference type="InterPro" id="IPR008881">
    <property type="entry name" value="Trigger_fac_ribosome-bd_bac"/>
</dbReference>
<gene>
    <name evidence="12 16" type="primary">tig</name>
    <name evidence="16" type="ORF">XA3_16930</name>
</gene>
<dbReference type="GO" id="GO:0015031">
    <property type="term" value="P:protein transport"/>
    <property type="evidence" value="ECO:0007669"/>
    <property type="project" value="UniProtKB-UniRule"/>
</dbReference>
<evidence type="ECO:0000256" key="2">
    <source>
        <dbReference type="ARBA" id="ARBA00005464"/>
    </source>
</evidence>
<evidence type="ECO:0000256" key="6">
    <source>
        <dbReference type="ARBA" id="ARBA00023110"/>
    </source>
</evidence>
<evidence type="ECO:0000313" key="16">
    <source>
        <dbReference type="EMBL" id="BDR59252.1"/>
    </source>
</evidence>
<dbReference type="GO" id="GO:0051083">
    <property type="term" value="P:'de novo' cotranslational protein folding"/>
    <property type="evidence" value="ECO:0007669"/>
    <property type="project" value="TreeGrafter"/>
</dbReference>
<dbReference type="Pfam" id="PF05698">
    <property type="entry name" value="Trigger_C"/>
    <property type="match status" value="1"/>
</dbReference>
<dbReference type="Pfam" id="PF00254">
    <property type="entry name" value="FKBP_C"/>
    <property type="match status" value="1"/>
</dbReference>
<dbReference type="InterPro" id="IPR027304">
    <property type="entry name" value="Trigger_fact/SurA_dom_sf"/>
</dbReference>
<evidence type="ECO:0000256" key="7">
    <source>
        <dbReference type="ARBA" id="ARBA00023186"/>
    </source>
</evidence>
<dbReference type="RefSeq" id="WP_317635056.1">
    <property type="nucleotide sequence ID" value="NZ_AP026802.1"/>
</dbReference>
<dbReference type="Pfam" id="PF05697">
    <property type="entry name" value="Trigger_N"/>
    <property type="match status" value="1"/>
</dbReference>
<comment type="domain">
    <text evidence="12">Consists of 3 domains; the N-terminus binds the ribosome, the middle domain has PPIase activity, while the C-terminus has intrinsic chaperone activity on its own.</text>
</comment>
<accession>A0AAU9DEF1</accession>
<evidence type="ECO:0000259" key="15">
    <source>
        <dbReference type="PROSITE" id="PS50059"/>
    </source>
</evidence>
<dbReference type="Gene3D" id="3.30.70.1050">
    <property type="entry name" value="Trigger factor ribosome-binding domain"/>
    <property type="match status" value="1"/>
</dbReference>
<dbReference type="PIRSF" id="PIRSF003095">
    <property type="entry name" value="Trigger_factor"/>
    <property type="match status" value="1"/>
</dbReference>
<comment type="catalytic activity">
    <reaction evidence="1 12 13">
        <text>[protein]-peptidylproline (omega=180) = [protein]-peptidylproline (omega=0)</text>
        <dbReference type="Rhea" id="RHEA:16237"/>
        <dbReference type="Rhea" id="RHEA-COMP:10747"/>
        <dbReference type="Rhea" id="RHEA-COMP:10748"/>
        <dbReference type="ChEBI" id="CHEBI:83833"/>
        <dbReference type="ChEBI" id="CHEBI:83834"/>
        <dbReference type="EC" id="5.2.1.8"/>
    </reaction>
</comment>
<dbReference type="GO" id="GO:0003755">
    <property type="term" value="F:peptidyl-prolyl cis-trans isomerase activity"/>
    <property type="evidence" value="ECO:0007669"/>
    <property type="project" value="UniProtKB-UniRule"/>
</dbReference>
<feature type="domain" description="PPIase FKBP-type" evidence="15">
    <location>
        <begin position="162"/>
        <end position="247"/>
    </location>
</feature>
<evidence type="ECO:0000256" key="5">
    <source>
        <dbReference type="ARBA" id="ARBA00022618"/>
    </source>
</evidence>
<evidence type="ECO:0000256" key="14">
    <source>
        <dbReference type="RuleBase" id="RU003914"/>
    </source>
</evidence>
<comment type="similarity">
    <text evidence="2 12 14">Belongs to the FKBP-type PPIase family. Tig subfamily.</text>
</comment>
<dbReference type="InterPro" id="IPR036611">
    <property type="entry name" value="Trigger_fac_ribosome-bd_sf"/>
</dbReference>
<evidence type="ECO:0000256" key="9">
    <source>
        <dbReference type="ARBA" id="ARBA00023306"/>
    </source>
</evidence>
<dbReference type="SUPFAM" id="SSF109998">
    <property type="entry name" value="Triger factor/SurA peptide-binding domain-like"/>
    <property type="match status" value="1"/>
</dbReference>
<dbReference type="GO" id="GO:0051301">
    <property type="term" value="P:cell division"/>
    <property type="evidence" value="ECO:0007669"/>
    <property type="project" value="UniProtKB-KW"/>
</dbReference>
<dbReference type="GO" id="GO:0043335">
    <property type="term" value="P:protein unfolding"/>
    <property type="evidence" value="ECO:0007669"/>
    <property type="project" value="TreeGrafter"/>
</dbReference>
<evidence type="ECO:0000256" key="10">
    <source>
        <dbReference type="ARBA" id="ARBA00024849"/>
    </source>
</evidence>
<evidence type="ECO:0000256" key="11">
    <source>
        <dbReference type="ARBA" id="ARBA00029986"/>
    </source>
</evidence>
<dbReference type="KEGG" id="xap:XA3_16930"/>
<keyword evidence="5 12" id="KW-0132">Cell division</keyword>
<keyword evidence="9 12" id="KW-0131">Cell cycle</keyword>
<evidence type="ECO:0000256" key="3">
    <source>
        <dbReference type="ARBA" id="ARBA00013194"/>
    </source>
</evidence>
<sequence>MKPVWEKTGTNEGTLKFSIDKEEVSKAVDQAFNRIKNRVQLPGFRKGKVNRTVYRQFYGDESLYQDALEVVFPKSFEKAFKEVGIEPVSNPDLTIDKMNPDEDWVLEAKVTVKPEVKLGKYKGVEVEKIDRTVTDEDVDKEIQRRREQEAELAIKDGAAEDGDTVVIDYVGTIDGEEFDGGSAKNYSLVLGSNSFIPGFEDQLVGHKADDDVDVKVTFPEDYQAKDLAGKEAHFAVKIHEVKAKELPELDDDFAKDLDLGVENLTELKDKIRSILEEEKNDNADRDMQNNAIQQVLETSEIEEIPPVMIEKEVDQQLTRFNAALQTRGFSMPMYQQVTGTTTEDLRKQYEEEAKDNVLTNLVLEAVVKAENIKPSQEDIDEEIKELAEEYKMEPERVRQTLSDDMLIHDIGIKQAIDIIVDSAKEVEGKDKK</sequence>
<dbReference type="InterPro" id="IPR037041">
    <property type="entry name" value="Trigger_fac_C_sf"/>
</dbReference>
<dbReference type="Gene3D" id="1.10.3120.10">
    <property type="entry name" value="Trigger factor, C-terminal domain"/>
    <property type="match status" value="1"/>
</dbReference>
<dbReference type="HAMAP" id="MF_00303">
    <property type="entry name" value="Trigger_factor_Tig"/>
    <property type="match status" value="1"/>
</dbReference>
<dbReference type="InterPro" id="IPR008880">
    <property type="entry name" value="Trigger_fac_C"/>
</dbReference>
<dbReference type="InterPro" id="IPR046357">
    <property type="entry name" value="PPIase_dom_sf"/>
</dbReference>
<protein>
    <recommendedName>
        <fullName evidence="4 12">Trigger factor</fullName>
        <shortName evidence="12">TF</shortName>
        <ecNumber evidence="3 12">5.2.1.8</ecNumber>
    </recommendedName>
    <alternativeName>
        <fullName evidence="11 12">PPIase</fullName>
    </alternativeName>
</protein>
<evidence type="ECO:0000256" key="12">
    <source>
        <dbReference type="HAMAP-Rule" id="MF_00303"/>
    </source>
</evidence>
<dbReference type="InterPro" id="IPR005215">
    <property type="entry name" value="Trig_fac"/>
</dbReference>
<comment type="subcellular location">
    <subcellularLocation>
        <location evidence="12">Cytoplasm</location>
    </subcellularLocation>
    <text evidence="12">About half TF is bound to the ribosome near the polypeptide exit tunnel while the other half is free in the cytoplasm.</text>
</comment>
<dbReference type="PANTHER" id="PTHR30560">
    <property type="entry name" value="TRIGGER FACTOR CHAPERONE AND PEPTIDYL-PROLYL CIS/TRANS ISOMERASE"/>
    <property type="match status" value="1"/>
</dbReference>
<dbReference type="GO" id="GO:0043022">
    <property type="term" value="F:ribosome binding"/>
    <property type="evidence" value="ECO:0007669"/>
    <property type="project" value="TreeGrafter"/>
</dbReference>
<dbReference type="Gene3D" id="3.10.50.40">
    <property type="match status" value="1"/>
</dbReference>
<reference evidence="16 17" key="1">
    <citation type="journal article" date="2023" name="Microbiol. Spectr.">
        <title>Symbiosis of Carpenter Bees with Uncharacterized Lactic Acid Bacteria Showing NAD Auxotrophy.</title>
        <authorList>
            <person name="Kawasaki S."/>
            <person name="Ozawa K."/>
            <person name="Mori T."/>
            <person name="Yamamoto A."/>
            <person name="Ito M."/>
            <person name="Ohkuma M."/>
            <person name="Sakamoto M."/>
            <person name="Matsutani M."/>
        </authorList>
    </citation>
    <scope>NUCLEOTIDE SEQUENCE [LARGE SCALE GENOMIC DNA]</scope>
    <source>
        <strain evidence="16 17">XA3</strain>
    </source>
</reference>
<keyword evidence="8 12" id="KW-0413">Isomerase</keyword>
<evidence type="ECO:0000256" key="8">
    <source>
        <dbReference type="ARBA" id="ARBA00023235"/>
    </source>
</evidence>
<comment type="function">
    <text evidence="10 12">Involved in protein export. Acts as a chaperone by maintaining the newly synthesized protein in an open conformation. Functions as a peptidyl-prolyl cis-trans isomerase.</text>
</comment>
<dbReference type="EMBL" id="AP026802">
    <property type="protein sequence ID" value="BDR59252.1"/>
    <property type="molecule type" value="Genomic_DNA"/>
</dbReference>
<evidence type="ECO:0000256" key="13">
    <source>
        <dbReference type="PROSITE-ProRule" id="PRU00277"/>
    </source>
</evidence>
<organism evidence="16 17">
    <name type="scientific">Xylocopilactobacillus apicola</name>
    <dbReference type="NCBI Taxonomy" id="2932184"/>
    <lineage>
        <taxon>Bacteria</taxon>
        <taxon>Bacillati</taxon>
        <taxon>Bacillota</taxon>
        <taxon>Bacilli</taxon>
        <taxon>Lactobacillales</taxon>
        <taxon>Lactobacillaceae</taxon>
        <taxon>Xylocopilactobacillus</taxon>
    </lineage>
</organism>
<dbReference type="AlphaFoldDB" id="A0AAU9DEF1"/>